<dbReference type="Proteomes" id="UP000265520">
    <property type="component" value="Unassembled WGS sequence"/>
</dbReference>
<evidence type="ECO:0000313" key="1">
    <source>
        <dbReference type="EMBL" id="MCI83283.1"/>
    </source>
</evidence>
<protein>
    <submittedName>
        <fullName evidence="1">Gag-pol polyprotein</fullName>
    </submittedName>
</protein>
<dbReference type="EMBL" id="LXQA011063417">
    <property type="protein sequence ID" value="MCI83283.1"/>
    <property type="molecule type" value="Genomic_DNA"/>
</dbReference>
<reference evidence="1 2" key="1">
    <citation type="journal article" date="2018" name="Front. Plant Sci.">
        <title>Red Clover (Trifolium pratense) and Zigzag Clover (T. medium) - A Picture of Genomic Similarities and Differences.</title>
        <authorList>
            <person name="Dluhosova J."/>
            <person name="Istvanek J."/>
            <person name="Nedelnik J."/>
            <person name="Repkova J."/>
        </authorList>
    </citation>
    <scope>NUCLEOTIDE SEQUENCE [LARGE SCALE GENOMIC DNA]</scope>
    <source>
        <strain evidence="2">cv. 10/8</strain>
        <tissue evidence="1">Leaf</tissue>
    </source>
</reference>
<keyword evidence="2" id="KW-1185">Reference proteome</keyword>
<feature type="non-terminal residue" evidence="1">
    <location>
        <position position="59"/>
    </location>
</feature>
<evidence type="ECO:0000313" key="2">
    <source>
        <dbReference type="Proteomes" id="UP000265520"/>
    </source>
</evidence>
<organism evidence="1 2">
    <name type="scientific">Trifolium medium</name>
    <dbReference type="NCBI Taxonomy" id="97028"/>
    <lineage>
        <taxon>Eukaryota</taxon>
        <taxon>Viridiplantae</taxon>
        <taxon>Streptophyta</taxon>
        <taxon>Embryophyta</taxon>
        <taxon>Tracheophyta</taxon>
        <taxon>Spermatophyta</taxon>
        <taxon>Magnoliopsida</taxon>
        <taxon>eudicotyledons</taxon>
        <taxon>Gunneridae</taxon>
        <taxon>Pentapetalae</taxon>
        <taxon>rosids</taxon>
        <taxon>fabids</taxon>
        <taxon>Fabales</taxon>
        <taxon>Fabaceae</taxon>
        <taxon>Papilionoideae</taxon>
        <taxon>50 kb inversion clade</taxon>
        <taxon>NPAAA clade</taxon>
        <taxon>Hologalegina</taxon>
        <taxon>IRL clade</taxon>
        <taxon>Trifolieae</taxon>
        <taxon>Trifolium</taxon>
    </lineage>
</organism>
<dbReference type="AlphaFoldDB" id="A0A392V790"/>
<comment type="caution">
    <text evidence="1">The sequence shown here is derived from an EMBL/GenBank/DDBJ whole genome shotgun (WGS) entry which is preliminary data.</text>
</comment>
<name>A0A392V790_9FABA</name>
<accession>A0A392V790</accession>
<proteinExistence type="predicted"/>
<sequence length="59" mass="6630">MGYTTLYTTFGEDENTKMIKVRYLVVKTPLSSYNIIIGRPAFNALGAAMSTLYLAMKYP</sequence>